<keyword evidence="3" id="KW-1185">Reference proteome</keyword>
<name>A0AAI9ZEV4_9PEZI</name>
<organism evidence="2 3">
    <name type="scientific">Colletotrichum phormii</name>
    <dbReference type="NCBI Taxonomy" id="359342"/>
    <lineage>
        <taxon>Eukaryota</taxon>
        <taxon>Fungi</taxon>
        <taxon>Dikarya</taxon>
        <taxon>Ascomycota</taxon>
        <taxon>Pezizomycotina</taxon>
        <taxon>Sordariomycetes</taxon>
        <taxon>Hypocreomycetidae</taxon>
        <taxon>Glomerellales</taxon>
        <taxon>Glomerellaceae</taxon>
        <taxon>Colletotrichum</taxon>
        <taxon>Colletotrichum acutatum species complex</taxon>
    </lineage>
</organism>
<evidence type="ECO:0000313" key="2">
    <source>
        <dbReference type="EMBL" id="KAK1623171.1"/>
    </source>
</evidence>
<gene>
    <name evidence="2" type="ORF">BDP81DRAFT_439720</name>
</gene>
<dbReference type="EMBL" id="JAHMHQ010000030">
    <property type="protein sequence ID" value="KAK1623171.1"/>
    <property type="molecule type" value="Genomic_DNA"/>
</dbReference>
<accession>A0AAI9ZEV4</accession>
<dbReference type="AlphaFoldDB" id="A0AAI9ZEV4"/>
<evidence type="ECO:0000256" key="1">
    <source>
        <dbReference type="SAM" id="MobiDB-lite"/>
    </source>
</evidence>
<protein>
    <submittedName>
        <fullName evidence="2">Uncharacterized protein</fullName>
    </submittedName>
</protein>
<dbReference type="RefSeq" id="XP_060439166.1">
    <property type="nucleotide sequence ID" value="XM_060591434.1"/>
</dbReference>
<sequence>MTTEYPMFLRVVAVRNMLTRLASSRIAWKNAASSLGASVAVKHIVCTPNSRIASPSSLSRGRKLREPSSTTWHSSITTRSSACLPSSRAMKSLNPFVTADSTVTKMMDAAWLFFRLCHTCDVIPALTHRLCRSVRSATSGVTTTVTPSGEQNAGNMNETLLPPPVPITCTIGVYPLAMASTASLWFPRNPAESSPVICRSWPSKSILLSFSNRRSLASSRGPSYASVFFLLYPAESHFDSESSAPNPRNLCH</sequence>
<reference evidence="2" key="1">
    <citation type="submission" date="2021-06" db="EMBL/GenBank/DDBJ databases">
        <title>Comparative genomics, transcriptomics and evolutionary studies reveal genomic signatures of adaptation to plant cell wall in hemibiotrophic fungi.</title>
        <authorList>
            <consortium name="DOE Joint Genome Institute"/>
            <person name="Baroncelli R."/>
            <person name="Diaz J.F."/>
            <person name="Benocci T."/>
            <person name="Peng M."/>
            <person name="Battaglia E."/>
            <person name="Haridas S."/>
            <person name="Andreopoulos W."/>
            <person name="Labutti K."/>
            <person name="Pangilinan J."/>
            <person name="Floch G.L."/>
            <person name="Makela M.R."/>
            <person name="Henrissat B."/>
            <person name="Grigoriev I.V."/>
            <person name="Crouch J.A."/>
            <person name="De Vries R.P."/>
            <person name="Sukno S.A."/>
            <person name="Thon M.R."/>
        </authorList>
    </citation>
    <scope>NUCLEOTIDE SEQUENCE</scope>
    <source>
        <strain evidence="2">CBS 102054</strain>
    </source>
</reference>
<comment type="caution">
    <text evidence="2">The sequence shown here is derived from an EMBL/GenBank/DDBJ whole genome shotgun (WGS) entry which is preliminary data.</text>
</comment>
<evidence type="ECO:0000313" key="3">
    <source>
        <dbReference type="Proteomes" id="UP001243989"/>
    </source>
</evidence>
<dbReference type="GeneID" id="85476296"/>
<feature type="region of interest" description="Disordered" evidence="1">
    <location>
        <begin position="53"/>
        <end position="73"/>
    </location>
</feature>
<dbReference type="Proteomes" id="UP001243989">
    <property type="component" value="Unassembled WGS sequence"/>
</dbReference>
<proteinExistence type="predicted"/>